<gene>
    <name evidence="2" type="ORF">B0A48_03872</name>
</gene>
<dbReference type="AlphaFoldDB" id="A0A1V8TH13"/>
<comment type="caution">
    <text evidence="2">The sequence shown here is derived from an EMBL/GenBank/DDBJ whole genome shotgun (WGS) entry which is preliminary data.</text>
</comment>
<proteinExistence type="predicted"/>
<dbReference type="EMBL" id="NAJO01000008">
    <property type="protein sequence ID" value="OQO10574.1"/>
    <property type="molecule type" value="Genomic_DNA"/>
</dbReference>
<evidence type="ECO:0000256" key="1">
    <source>
        <dbReference type="SAM" id="MobiDB-lite"/>
    </source>
</evidence>
<keyword evidence="3" id="KW-1185">Reference proteome</keyword>
<accession>A0A1V8TH13</accession>
<organism evidence="2 3">
    <name type="scientific">Cryoendolithus antarcticus</name>
    <dbReference type="NCBI Taxonomy" id="1507870"/>
    <lineage>
        <taxon>Eukaryota</taxon>
        <taxon>Fungi</taxon>
        <taxon>Dikarya</taxon>
        <taxon>Ascomycota</taxon>
        <taxon>Pezizomycotina</taxon>
        <taxon>Dothideomycetes</taxon>
        <taxon>Dothideomycetidae</taxon>
        <taxon>Cladosporiales</taxon>
        <taxon>Cladosporiaceae</taxon>
        <taxon>Cryoendolithus</taxon>
    </lineage>
</organism>
<dbReference type="Proteomes" id="UP000192596">
    <property type="component" value="Unassembled WGS sequence"/>
</dbReference>
<reference evidence="3" key="1">
    <citation type="submission" date="2017-03" db="EMBL/GenBank/DDBJ databases">
        <title>Genomes of endolithic fungi from Antarctica.</title>
        <authorList>
            <person name="Coleine C."/>
            <person name="Masonjones S."/>
            <person name="Stajich J.E."/>
        </authorList>
    </citation>
    <scope>NUCLEOTIDE SEQUENCE [LARGE SCALE GENOMIC DNA]</scope>
    <source>
        <strain evidence="3">CCFEE 5527</strain>
    </source>
</reference>
<feature type="compositionally biased region" description="Polar residues" evidence="1">
    <location>
        <begin position="302"/>
        <end position="318"/>
    </location>
</feature>
<dbReference type="InParanoid" id="A0A1V8TH13"/>
<sequence>MKSIEWDPNKHSCCRGLLMNYNFETSGLPEHANFYLTGSMDSPPAGVDIDDIADSARVNGQTLTCLGVYDQHHEFDFSARESVPRVFNIPISGDSSGLLHLEFWMNEALEALPDDTLLVQDGKLPRGFSKLAVTFVDVPDLHGRGFTRNKTKGRPCFKVHGTIRLEKREESLHVVVTLFRARHSWCKLCKDAHRAVRNCQHELNVSQPSDVLWTLEEGVWHPDRGTLVETAMDGYEADSLVSETDSGRRKRKRSATVAQTGPIRRSARHLSASELFMPRDEIEDAPHRSVSPLVITSPPPQASISSNLHTPPRTNSDIRPTLRGNKARSSASREPDHTLRHQGRRRAQVFARRTPSPAPIS</sequence>
<evidence type="ECO:0000313" key="3">
    <source>
        <dbReference type="Proteomes" id="UP000192596"/>
    </source>
</evidence>
<feature type="region of interest" description="Disordered" evidence="1">
    <location>
        <begin position="240"/>
        <end position="272"/>
    </location>
</feature>
<protein>
    <submittedName>
        <fullName evidence="2">Uncharacterized protein</fullName>
    </submittedName>
</protein>
<feature type="region of interest" description="Disordered" evidence="1">
    <location>
        <begin position="290"/>
        <end position="361"/>
    </location>
</feature>
<evidence type="ECO:0000313" key="2">
    <source>
        <dbReference type="EMBL" id="OQO10574.1"/>
    </source>
</evidence>
<name>A0A1V8TH13_9PEZI</name>